<feature type="compositionally biased region" description="Pro residues" evidence="1">
    <location>
        <begin position="144"/>
        <end position="153"/>
    </location>
</feature>
<evidence type="ECO:0000313" key="3">
    <source>
        <dbReference type="Proteomes" id="UP001218218"/>
    </source>
</evidence>
<proteinExistence type="predicted"/>
<evidence type="ECO:0000313" key="2">
    <source>
        <dbReference type="EMBL" id="KAJ7306260.1"/>
    </source>
</evidence>
<reference evidence="2" key="1">
    <citation type="submission" date="2023-03" db="EMBL/GenBank/DDBJ databases">
        <title>Massive genome expansion in bonnet fungi (Mycena s.s.) driven by repeated elements and novel gene families across ecological guilds.</title>
        <authorList>
            <consortium name="Lawrence Berkeley National Laboratory"/>
            <person name="Harder C.B."/>
            <person name="Miyauchi S."/>
            <person name="Viragh M."/>
            <person name="Kuo A."/>
            <person name="Thoen E."/>
            <person name="Andreopoulos B."/>
            <person name="Lu D."/>
            <person name="Skrede I."/>
            <person name="Drula E."/>
            <person name="Henrissat B."/>
            <person name="Morin E."/>
            <person name="Kohler A."/>
            <person name="Barry K."/>
            <person name="LaButti K."/>
            <person name="Morin E."/>
            <person name="Salamov A."/>
            <person name="Lipzen A."/>
            <person name="Mereny Z."/>
            <person name="Hegedus B."/>
            <person name="Baldrian P."/>
            <person name="Stursova M."/>
            <person name="Weitz H."/>
            <person name="Taylor A."/>
            <person name="Grigoriev I.V."/>
            <person name="Nagy L.G."/>
            <person name="Martin F."/>
            <person name="Kauserud H."/>
        </authorList>
    </citation>
    <scope>NUCLEOTIDE SEQUENCE</scope>
    <source>
        <strain evidence="2">CBHHK002</strain>
    </source>
</reference>
<accession>A0AAD6Z3W2</accession>
<dbReference type="EMBL" id="JARIHO010000093">
    <property type="protein sequence ID" value="KAJ7306260.1"/>
    <property type="molecule type" value="Genomic_DNA"/>
</dbReference>
<protein>
    <submittedName>
        <fullName evidence="2">Uncharacterized protein</fullName>
    </submittedName>
</protein>
<keyword evidence="3" id="KW-1185">Reference proteome</keyword>
<name>A0AAD6Z3W2_9AGAR</name>
<feature type="region of interest" description="Disordered" evidence="1">
    <location>
        <begin position="123"/>
        <end position="184"/>
    </location>
</feature>
<feature type="compositionally biased region" description="Pro residues" evidence="1">
    <location>
        <begin position="161"/>
        <end position="171"/>
    </location>
</feature>
<feature type="region of interest" description="Disordered" evidence="1">
    <location>
        <begin position="1"/>
        <end position="96"/>
    </location>
</feature>
<dbReference type="AlphaFoldDB" id="A0AAD6Z3W2"/>
<evidence type="ECO:0000256" key="1">
    <source>
        <dbReference type="SAM" id="MobiDB-lite"/>
    </source>
</evidence>
<gene>
    <name evidence="2" type="ORF">DFH08DRAFT_1054411</name>
</gene>
<dbReference type="Proteomes" id="UP001218218">
    <property type="component" value="Unassembled WGS sequence"/>
</dbReference>
<sequence length="256" mass="26799">MRAVTPDALVDRTNTLSNGGRSASTATNGKASGKTPQGTHTRAGGNNDVGAVQTAIPGAKPAVKPDVKQGRKASPGDVANQERMAAAGSTENAAVSTDTVAGLRARIAELEAQHDIAAQAPMNGPAARAQGGTPAARGTLRTRAPPPRTPAPSPRTLTPAPRIPAPPPRTPAPVDTGAHHDHEHAQKLLKMIPLPAATGKGERNAARTEHRGEHFVWDSRCNHPRVREPRLSTLILRFHGINNPLRREPWIAGDSG</sequence>
<feature type="compositionally biased region" description="Low complexity" evidence="1">
    <location>
        <begin position="132"/>
        <end position="143"/>
    </location>
</feature>
<organism evidence="2 3">
    <name type="scientific">Mycena albidolilacea</name>
    <dbReference type="NCBI Taxonomy" id="1033008"/>
    <lineage>
        <taxon>Eukaryota</taxon>
        <taxon>Fungi</taxon>
        <taxon>Dikarya</taxon>
        <taxon>Basidiomycota</taxon>
        <taxon>Agaricomycotina</taxon>
        <taxon>Agaricomycetes</taxon>
        <taxon>Agaricomycetidae</taxon>
        <taxon>Agaricales</taxon>
        <taxon>Marasmiineae</taxon>
        <taxon>Mycenaceae</taxon>
        <taxon>Mycena</taxon>
    </lineage>
</organism>
<feature type="compositionally biased region" description="Polar residues" evidence="1">
    <location>
        <begin position="12"/>
        <end position="40"/>
    </location>
</feature>
<comment type="caution">
    <text evidence="2">The sequence shown here is derived from an EMBL/GenBank/DDBJ whole genome shotgun (WGS) entry which is preliminary data.</text>
</comment>